<evidence type="ECO:0000256" key="12">
    <source>
        <dbReference type="ARBA" id="ARBA00023027"/>
    </source>
</evidence>
<keyword evidence="10 16" id="KW-0249">Electron transport</keyword>
<proteinExistence type="inferred from homology"/>
<feature type="transmembrane region" description="Helical" evidence="16">
    <location>
        <begin position="81"/>
        <end position="104"/>
    </location>
</feature>
<evidence type="ECO:0000256" key="16">
    <source>
        <dbReference type="RuleBase" id="RU004430"/>
    </source>
</evidence>
<evidence type="ECO:0000256" key="7">
    <source>
        <dbReference type="ARBA" id="ARBA00022660"/>
    </source>
</evidence>
<evidence type="ECO:0000256" key="4">
    <source>
        <dbReference type="ARBA" id="ARBA00012944"/>
    </source>
</evidence>
<keyword evidence="7 16" id="KW-0679">Respiratory chain</keyword>
<comment type="catalytic activity">
    <reaction evidence="15 16">
        <text>a ubiquinone + NADH + 5 H(+)(in) = a ubiquinol + NAD(+) + 4 H(+)(out)</text>
        <dbReference type="Rhea" id="RHEA:29091"/>
        <dbReference type="Rhea" id="RHEA-COMP:9565"/>
        <dbReference type="Rhea" id="RHEA-COMP:9566"/>
        <dbReference type="ChEBI" id="CHEBI:15378"/>
        <dbReference type="ChEBI" id="CHEBI:16389"/>
        <dbReference type="ChEBI" id="CHEBI:17976"/>
        <dbReference type="ChEBI" id="CHEBI:57540"/>
        <dbReference type="ChEBI" id="CHEBI:57945"/>
        <dbReference type="EC" id="7.1.1.2"/>
    </reaction>
</comment>
<protein>
    <recommendedName>
        <fullName evidence="5 16">NADH-ubiquinone oxidoreductase chain 6</fullName>
        <ecNumber evidence="4 16">7.1.1.2</ecNumber>
    </recommendedName>
</protein>
<dbReference type="EMBL" id="AP014695">
    <property type="protein sequence ID" value="BAW32384.1"/>
    <property type="molecule type" value="Genomic_DNA"/>
</dbReference>
<keyword evidence="13 16" id="KW-0496">Mitochondrion</keyword>
<comment type="subcellular location">
    <subcellularLocation>
        <location evidence="1 16">Mitochondrion membrane</location>
        <topology evidence="1 16">Multi-pass membrane protein</topology>
    </subcellularLocation>
</comment>
<dbReference type="EC" id="7.1.1.2" evidence="4 16"/>
<evidence type="ECO:0000256" key="13">
    <source>
        <dbReference type="ARBA" id="ARBA00023128"/>
    </source>
</evidence>
<dbReference type="GO" id="GO:0008137">
    <property type="term" value="F:NADH dehydrogenase (ubiquinone) activity"/>
    <property type="evidence" value="ECO:0007669"/>
    <property type="project" value="UniProtKB-UniRule"/>
</dbReference>
<evidence type="ECO:0000256" key="10">
    <source>
        <dbReference type="ARBA" id="ARBA00022982"/>
    </source>
</evidence>
<comment type="similarity">
    <text evidence="3">Belongs to the Bcl-2 family.</text>
</comment>
<organism evidence="18">
    <name type="scientific">Xenopus cf. tropicalis Asashima-A-001</name>
    <dbReference type="NCBI Taxonomy" id="1589957"/>
    <lineage>
        <taxon>Eukaryota</taxon>
        <taxon>Metazoa</taxon>
        <taxon>Chordata</taxon>
        <taxon>Craniata</taxon>
        <taxon>Vertebrata</taxon>
        <taxon>Euteleostomi</taxon>
        <taxon>Amphibia</taxon>
        <taxon>Batrachia</taxon>
        <taxon>Anura</taxon>
        <taxon>Pipoidea</taxon>
        <taxon>Pipidae</taxon>
        <taxon>Xenopodinae</taxon>
        <taxon>Xenopus</taxon>
        <taxon>Silurana</taxon>
    </lineage>
</organism>
<keyword evidence="12 16" id="KW-0520">NAD</keyword>
<dbReference type="InterPro" id="IPR020726">
    <property type="entry name" value="Bcl2_BH2_motif_CS"/>
</dbReference>
<evidence type="ECO:0000256" key="17">
    <source>
        <dbReference type="SAM" id="SignalP"/>
    </source>
</evidence>
<keyword evidence="17" id="KW-0732">Signal</keyword>
<keyword evidence="9 16" id="KW-1278">Translocase</keyword>
<evidence type="ECO:0000256" key="15">
    <source>
        <dbReference type="ARBA" id="ARBA00049551"/>
    </source>
</evidence>
<dbReference type="AlphaFoldDB" id="A0A347YCG3"/>
<comment type="similarity">
    <text evidence="2 16">Belongs to the complex I subunit 6 family.</text>
</comment>
<dbReference type="GO" id="GO:0042981">
    <property type="term" value="P:regulation of apoptotic process"/>
    <property type="evidence" value="ECO:0007669"/>
    <property type="project" value="InterPro"/>
</dbReference>
<evidence type="ECO:0000256" key="14">
    <source>
        <dbReference type="ARBA" id="ARBA00023136"/>
    </source>
</evidence>
<feature type="signal peptide" evidence="17">
    <location>
        <begin position="1"/>
        <end position="15"/>
    </location>
</feature>
<dbReference type="InterPro" id="IPR042106">
    <property type="entry name" value="Nuo/plastoQ_OxRdtase_6_NuoJ"/>
</dbReference>
<keyword evidence="14 16" id="KW-0472">Membrane</keyword>
<dbReference type="InterPro" id="IPR050269">
    <property type="entry name" value="ComplexI_Subunit6"/>
</dbReference>
<evidence type="ECO:0000256" key="11">
    <source>
        <dbReference type="ARBA" id="ARBA00022989"/>
    </source>
</evidence>
<feature type="transmembrane region" description="Helical" evidence="16">
    <location>
        <begin position="36"/>
        <end position="69"/>
    </location>
</feature>
<evidence type="ECO:0000256" key="8">
    <source>
        <dbReference type="ARBA" id="ARBA00022692"/>
    </source>
</evidence>
<comment type="function">
    <text evidence="16">Core subunit of the mitochondrial membrane respiratory chain NADH dehydrogenase (Complex I) which catalyzes electron transfer from NADH through the respiratory chain, using ubiquinone as an electron acceptor. Essential for the catalytic activity and assembly of complex I.</text>
</comment>
<accession>A0A347YCG3</accession>
<evidence type="ECO:0000256" key="6">
    <source>
        <dbReference type="ARBA" id="ARBA00022448"/>
    </source>
</evidence>
<dbReference type="PANTHER" id="PTHR11435">
    <property type="entry name" value="NADH UBIQUINONE OXIDOREDUCTASE SUBUNIT ND6"/>
    <property type="match status" value="1"/>
</dbReference>
<keyword evidence="16" id="KW-0830">Ubiquinone</keyword>
<evidence type="ECO:0000313" key="18">
    <source>
        <dbReference type="EMBL" id="BAW32384.1"/>
    </source>
</evidence>
<evidence type="ECO:0000256" key="9">
    <source>
        <dbReference type="ARBA" id="ARBA00022967"/>
    </source>
</evidence>
<reference evidence="18" key="1">
    <citation type="journal article" date="2016" name="Mitochondrial DNA A DNA Mapp Seq Anal">
        <title>Complete mitochondrial genome of "Xenopus tropicalis" Asashima line (Anura: Pipidae), a possible undescribed species.</title>
        <authorList>
            <person name="Haramoto Y."/>
            <person name="Oshima T."/>
            <person name="Takahashi S."/>
            <person name="Asashima M."/>
            <person name="Ito Y."/>
            <person name="Kurabayashi A."/>
        </authorList>
    </citation>
    <scope>NUCLEOTIDE SEQUENCE</scope>
    <source>
        <strain evidence="18">Asashima-A-001</strain>
    </source>
</reference>
<keyword evidence="11 16" id="KW-1133">Transmembrane helix</keyword>
<gene>
    <name evidence="18" type="primary">nad6</name>
    <name evidence="18" type="synonym">ND6</name>
</gene>
<dbReference type="GO" id="GO:0031966">
    <property type="term" value="C:mitochondrial membrane"/>
    <property type="evidence" value="ECO:0007669"/>
    <property type="project" value="UniProtKB-SubCell"/>
</dbReference>
<dbReference type="Gene3D" id="1.20.120.1200">
    <property type="entry name" value="NADH-ubiquinone/plastoquinone oxidoreductase chain 6, subunit NuoJ"/>
    <property type="match status" value="1"/>
</dbReference>
<name>A0A347YCG3_9PIPI</name>
<keyword evidence="8 16" id="KW-0812">Transmembrane</keyword>
<evidence type="ECO:0000256" key="5">
    <source>
        <dbReference type="ARBA" id="ARBA00021095"/>
    </source>
</evidence>
<evidence type="ECO:0000256" key="3">
    <source>
        <dbReference type="ARBA" id="ARBA00009458"/>
    </source>
</evidence>
<feature type="chain" id="PRO_5016848033" description="NADH-ubiquinone oxidoreductase chain 6" evidence="17">
    <location>
        <begin position="16"/>
        <end position="172"/>
    </location>
</feature>
<dbReference type="InterPro" id="IPR001457">
    <property type="entry name" value="NADH_UbQ/plastoQ_OxRdtase_su6"/>
</dbReference>
<evidence type="ECO:0000256" key="1">
    <source>
        <dbReference type="ARBA" id="ARBA00004225"/>
    </source>
</evidence>
<keyword evidence="6 16" id="KW-0813">Transport</keyword>
<geneLocation type="mitochondrion" evidence="18"/>
<sequence length="172" mass="18253">MIYMISFFMVGLVLGLVAVASNPSPYYAALGLVVAAGAGCWVIVGLGSSFLSLILFLIYLGGMLVVFAYSAALTAEPYPEAWGSWSVAGYVVAYLVGVVSWYMVVGGVGEDGVVDLVGLEGYVVRGDWAGVSLMYSFGGWMLFVGGWVLLLTLFVVFELSRGHYSGSLRALE</sequence>
<evidence type="ECO:0000256" key="2">
    <source>
        <dbReference type="ARBA" id="ARBA00005698"/>
    </source>
</evidence>
<dbReference type="Pfam" id="PF00499">
    <property type="entry name" value="Oxidored_q3"/>
    <property type="match status" value="1"/>
</dbReference>
<dbReference type="PANTHER" id="PTHR11435:SF1">
    <property type="entry name" value="NADH-UBIQUINONE OXIDOREDUCTASE CHAIN 6"/>
    <property type="match status" value="1"/>
</dbReference>
<dbReference type="PROSITE" id="PS01258">
    <property type="entry name" value="BH2"/>
    <property type="match status" value="1"/>
</dbReference>
<feature type="transmembrane region" description="Helical" evidence="16">
    <location>
        <begin position="137"/>
        <end position="159"/>
    </location>
</feature>